<proteinExistence type="predicted"/>
<evidence type="ECO:0000256" key="1">
    <source>
        <dbReference type="SAM" id="SignalP"/>
    </source>
</evidence>
<gene>
    <name evidence="2" type="ORF">PM3016_2954</name>
</gene>
<feature type="signal peptide" evidence="1">
    <location>
        <begin position="1"/>
        <end position="33"/>
    </location>
</feature>
<dbReference type="Proteomes" id="UP000007523">
    <property type="component" value="Chromosome"/>
</dbReference>
<keyword evidence="3" id="KW-1185">Reference proteome</keyword>
<dbReference type="EMBL" id="CP003235">
    <property type="protein sequence ID" value="AFC29824.1"/>
    <property type="molecule type" value="Genomic_DNA"/>
</dbReference>
<accession>H6NMF8</accession>
<evidence type="ECO:0000313" key="3">
    <source>
        <dbReference type="Proteomes" id="UP000007523"/>
    </source>
</evidence>
<evidence type="ECO:0000313" key="2">
    <source>
        <dbReference type="EMBL" id="AFC29824.1"/>
    </source>
</evidence>
<dbReference type="STRING" id="1116391.PM3016_2954"/>
<sequence length="180" mass="19311">MASRFRHPRPPFGCGRLSAVSCCFLLGALAVTACSSPAPRRPAEGEGVQAYGAGMKFSRMQADLPTEREEQIVPADEAAAAVEAVPGVNEACVVLHRRQAIAAVALDEPAGEMSGQVRERIEQAVRLSGTPAERIRITAHPGFLKRLQAYTETVRGGRSVPGFNREFPELLREAFPGEGD</sequence>
<dbReference type="InterPro" id="IPR019076">
    <property type="entry name" value="Spore_lipoprot_YhcN/YlaJ-like"/>
</dbReference>
<dbReference type="KEGG" id="pmq:PM3016_2954"/>
<keyword evidence="1" id="KW-0732">Signal</keyword>
<dbReference type="PROSITE" id="PS51257">
    <property type="entry name" value="PROKAR_LIPOPROTEIN"/>
    <property type="match status" value="1"/>
</dbReference>
<name>H6NMF8_9BACL</name>
<evidence type="ECO:0008006" key="4">
    <source>
        <dbReference type="Google" id="ProtNLM"/>
    </source>
</evidence>
<organism evidence="2 3">
    <name type="scientific">Paenibacillus mucilaginosus 3016</name>
    <dbReference type="NCBI Taxonomy" id="1116391"/>
    <lineage>
        <taxon>Bacteria</taxon>
        <taxon>Bacillati</taxon>
        <taxon>Bacillota</taxon>
        <taxon>Bacilli</taxon>
        <taxon>Bacillales</taxon>
        <taxon>Paenibacillaceae</taxon>
        <taxon>Paenibacillus</taxon>
    </lineage>
</organism>
<dbReference type="RefSeq" id="WP_014370010.1">
    <property type="nucleotide sequence ID" value="NC_016935.1"/>
</dbReference>
<reference evidence="2 3" key="1">
    <citation type="journal article" date="2012" name="J. Bacteriol.">
        <title>Complete Genome Sequence of Paenibacillus mucilaginosus 3016, a Bacterium Functional as Microbial Fertilizer.</title>
        <authorList>
            <person name="Ma M."/>
            <person name="Wang Z."/>
            <person name="Li L."/>
            <person name="Jiang X."/>
            <person name="Guan D."/>
            <person name="Cao F."/>
            <person name="Chen H."/>
            <person name="Wang X."/>
            <person name="Shen D."/>
            <person name="Du B."/>
            <person name="Li J."/>
        </authorList>
    </citation>
    <scope>NUCLEOTIDE SEQUENCE [LARGE SCALE GENOMIC DNA]</scope>
    <source>
        <strain evidence="2 3">3016</strain>
    </source>
</reference>
<dbReference type="AlphaFoldDB" id="H6NMF8"/>
<feature type="chain" id="PRO_5003605661" description="Sporulation lipoprotein YhcN/YlaJ-like protein" evidence="1">
    <location>
        <begin position="34"/>
        <end position="180"/>
    </location>
</feature>
<dbReference type="HOGENOM" id="CLU_137348_0_0_9"/>
<protein>
    <recommendedName>
        <fullName evidence="4">Sporulation lipoprotein YhcN/YlaJ-like protein</fullName>
    </recommendedName>
</protein>
<dbReference type="Pfam" id="PF09580">
    <property type="entry name" value="Spore_YhcN_YlaJ"/>
    <property type="match status" value="1"/>
</dbReference>